<name>A0A9P0GVR6_PHACE</name>
<dbReference type="PANTHER" id="PTHR19359">
    <property type="entry name" value="CYTOCHROME B5"/>
    <property type="match status" value="1"/>
</dbReference>
<evidence type="ECO:0000256" key="13">
    <source>
        <dbReference type="ARBA" id="ARBA00039806"/>
    </source>
</evidence>
<evidence type="ECO:0000256" key="4">
    <source>
        <dbReference type="ARBA" id="ARBA00022692"/>
    </source>
</evidence>
<dbReference type="InterPro" id="IPR036400">
    <property type="entry name" value="Cyt_B5-like_heme/steroid_sf"/>
</dbReference>
<keyword evidence="6" id="KW-0256">Endoplasmic reticulum</keyword>
<dbReference type="PANTHER" id="PTHR19359:SF150">
    <property type="entry name" value="CYTOCHROME B5"/>
    <property type="match status" value="1"/>
</dbReference>
<comment type="subcellular location">
    <subcellularLocation>
        <location evidence="1">Endoplasmic reticulum membrane</location>
        <topology evidence="1">Single-pass membrane protein</topology>
        <orientation evidence="1">Cytoplasmic side</orientation>
    </subcellularLocation>
    <subcellularLocation>
        <location evidence="11">Microsome membrane</location>
        <topology evidence="11">Single-pass membrane protein</topology>
        <orientation evidence="11">Cytoplasmic side</orientation>
    </subcellularLocation>
</comment>
<keyword evidence="8" id="KW-0249">Electron transport</keyword>
<evidence type="ECO:0000259" key="15">
    <source>
        <dbReference type="PROSITE" id="PS50255"/>
    </source>
</evidence>
<dbReference type="Pfam" id="PF00173">
    <property type="entry name" value="Cyt-b5"/>
    <property type="match status" value="1"/>
</dbReference>
<evidence type="ECO:0000256" key="10">
    <source>
        <dbReference type="ARBA" id="ARBA00023136"/>
    </source>
</evidence>
<evidence type="ECO:0000313" key="17">
    <source>
        <dbReference type="Proteomes" id="UP001153737"/>
    </source>
</evidence>
<evidence type="ECO:0000256" key="9">
    <source>
        <dbReference type="ARBA" id="ARBA00023004"/>
    </source>
</evidence>
<evidence type="ECO:0000256" key="5">
    <source>
        <dbReference type="ARBA" id="ARBA00022723"/>
    </source>
</evidence>
<protein>
    <recommendedName>
        <fullName evidence="13">Cytochrome b5</fullName>
    </recommendedName>
</protein>
<evidence type="ECO:0000256" key="11">
    <source>
        <dbReference type="ARBA" id="ARBA00037877"/>
    </source>
</evidence>
<dbReference type="GO" id="GO:0005789">
    <property type="term" value="C:endoplasmic reticulum membrane"/>
    <property type="evidence" value="ECO:0007669"/>
    <property type="project" value="UniProtKB-SubCell"/>
</dbReference>
<comment type="similarity">
    <text evidence="12 14">Belongs to the cytochrome b5 family.</text>
</comment>
<proteinExistence type="inferred from homology"/>
<evidence type="ECO:0000256" key="14">
    <source>
        <dbReference type="RuleBase" id="RU362121"/>
    </source>
</evidence>
<dbReference type="OrthoDB" id="260091at2759"/>
<dbReference type="GO" id="GO:0020037">
    <property type="term" value="F:heme binding"/>
    <property type="evidence" value="ECO:0007669"/>
    <property type="project" value="UniProtKB-UniRule"/>
</dbReference>
<reference evidence="16" key="1">
    <citation type="submission" date="2022-01" db="EMBL/GenBank/DDBJ databases">
        <authorList>
            <person name="King R."/>
        </authorList>
    </citation>
    <scope>NUCLEOTIDE SEQUENCE</scope>
</reference>
<evidence type="ECO:0000256" key="7">
    <source>
        <dbReference type="ARBA" id="ARBA00022848"/>
    </source>
</evidence>
<dbReference type="InterPro" id="IPR018506">
    <property type="entry name" value="Cyt_B5_heme-BS"/>
</dbReference>
<evidence type="ECO:0000256" key="2">
    <source>
        <dbReference type="ARBA" id="ARBA00022448"/>
    </source>
</evidence>
<evidence type="ECO:0000256" key="3">
    <source>
        <dbReference type="ARBA" id="ARBA00022617"/>
    </source>
</evidence>
<keyword evidence="9 14" id="KW-0408">Iron</keyword>
<evidence type="ECO:0000256" key="8">
    <source>
        <dbReference type="ARBA" id="ARBA00022982"/>
    </source>
</evidence>
<dbReference type="PROSITE" id="PS50255">
    <property type="entry name" value="CYTOCHROME_B5_2"/>
    <property type="match status" value="1"/>
</dbReference>
<gene>
    <name evidence="16" type="ORF">PHAECO_LOCUS9872</name>
</gene>
<dbReference type="Gene3D" id="3.10.120.10">
    <property type="entry name" value="Cytochrome b5-like heme/steroid binding domain"/>
    <property type="match status" value="1"/>
</dbReference>
<evidence type="ECO:0000256" key="12">
    <source>
        <dbReference type="ARBA" id="ARBA00038168"/>
    </source>
</evidence>
<keyword evidence="3 14" id="KW-0349">Heme</keyword>
<keyword evidence="17" id="KW-1185">Reference proteome</keyword>
<dbReference type="SMART" id="SM01117">
    <property type="entry name" value="Cyt-b5"/>
    <property type="match status" value="1"/>
</dbReference>
<dbReference type="PRINTS" id="PR00363">
    <property type="entry name" value="CYTOCHROMEB5"/>
</dbReference>
<organism evidence="16 17">
    <name type="scientific">Phaedon cochleariae</name>
    <name type="common">Mustard beetle</name>
    <dbReference type="NCBI Taxonomy" id="80249"/>
    <lineage>
        <taxon>Eukaryota</taxon>
        <taxon>Metazoa</taxon>
        <taxon>Ecdysozoa</taxon>
        <taxon>Arthropoda</taxon>
        <taxon>Hexapoda</taxon>
        <taxon>Insecta</taxon>
        <taxon>Pterygota</taxon>
        <taxon>Neoptera</taxon>
        <taxon>Endopterygota</taxon>
        <taxon>Coleoptera</taxon>
        <taxon>Polyphaga</taxon>
        <taxon>Cucujiformia</taxon>
        <taxon>Chrysomeloidea</taxon>
        <taxon>Chrysomelidae</taxon>
        <taxon>Chrysomelinae</taxon>
        <taxon>Chrysomelini</taxon>
        <taxon>Phaedon</taxon>
    </lineage>
</organism>
<dbReference type="AlphaFoldDB" id="A0A9P0GVR6"/>
<reference evidence="16" key="2">
    <citation type="submission" date="2022-10" db="EMBL/GenBank/DDBJ databases">
        <authorList>
            <consortium name="ENA_rothamsted_submissions"/>
            <consortium name="culmorum"/>
            <person name="King R."/>
        </authorList>
    </citation>
    <scope>NUCLEOTIDE SEQUENCE</scope>
</reference>
<keyword evidence="4" id="KW-0812">Transmembrane</keyword>
<keyword evidence="7" id="KW-0492">Microsome</keyword>
<keyword evidence="2" id="KW-0813">Transport</keyword>
<dbReference type="GO" id="GO:0046872">
    <property type="term" value="F:metal ion binding"/>
    <property type="evidence" value="ECO:0007669"/>
    <property type="project" value="UniProtKB-UniRule"/>
</dbReference>
<dbReference type="Proteomes" id="UP001153737">
    <property type="component" value="Chromosome 6"/>
</dbReference>
<keyword evidence="10" id="KW-0472">Membrane</keyword>
<evidence type="ECO:0000256" key="6">
    <source>
        <dbReference type="ARBA" id="ARBA00022824"/>
    </source>
</evidence>
<dbReference type="FunFam" id="3.10.120.10:FF:000002">
    <property type="entry name" value="Cytochrome b5 type B"/>
    <property type="match status" value="1"/>
</dbReference>
<dbReference type="SUPFAM" id="SSF55856">
    <property type="entry name" value="Cytochrome b5-like heme/steroid binding domain"/>
    <property type="match status" value="1"/>
</dbReference>
<dbReference type="EMBL" id="OU896712">
    <property type="protein sequence ID" value="CAH1174103.1"/>
    <property type="molecule type" value="Genomic_DNA"/>
</dbReference>
<evidence type="ECO:0000256" key="1">
    <source>
        <dbReference type="ARBA" id="ARBA00004131"/>
    </source>
</evidence>
<keyword evidence="5 14" id="KW-0479">Metal-binding</keyword>
<dbReference type="InterPro" id="IPR050668">
    <property type="entry name" value="Cytochrome_b5"/>
</dbReference>
<evidence type="ECO:0000313" key="16">
    <source>
        <dbReference type="EMBL" id="CAH1174103.1"/>
    </source>
</evidence>
<accession>A0A9P0GVR6</accession>
<dbReference type="PROSITE" id="PS00191">
    <property type="entry name" value="CYTOCHROME_B5_1"/>
    <property type="match status" value="1"/>
</dbReference>
<dbReference type="InterPro" id="IPR001199">
    <property type="entry name" value="Cyt_B5-like_heme/steroid-bd"/>
</dbReference>
<feature type="domain" description="Cytochrome b5 heme-binding" evidence="15">
    <location>
        <begin position="7"/>
        <end position="86"/>
    </location>
</feature>
<sequence length="139" mass="15562">MVEDTTTKVYTLEEVSKQNGKSEKGTVWIIIKDNVYDVTDYLDEHPGGKETIMEFAGKDATKDFVAAGHSGDAKKELKSYKIGEIVEEERKKKTKKADNTVAVYKNDKIKDVETEDAQDSAKNRRSCISIITCGLCKFS</sequence>